<evidence type="ECO:0000313" key="2">
    <source>
        <dbReference type="EMBL" id="PQO40611.1"/>
    </source>
</evidence>
<evidence type="ECO:0000259" key="1">
    <source>
        <dbReference type="Pfam" id="PF08818"/>
    </source>
</evidence>
<dbReference type="InterPro" id="IPR016786">
    <property type="entry name" value="YdeI_bac"/>
</dbReference>
<dbReference type="Gene3D" id="3.40.5.90">
    <property type="entry name" value="CDGSH iron-sulfur domain, mitoNEET-type"/>
    <property type="match status" value="1"/>
</dbReference>
<reference evidence="2 3" key="1">
    <citation type="submission" date="2018-02" db="EMBL/GenBank/DDBJ databases">
        <title>Comparative genomes isolates from brazilian mangrove.</title>
        <authorList>
            <person name="Araujo J.E."/>
            <person name="Taketani R.G."/>
            <person name="Silva M.C.P."/>
            <person name="Loureco M.V."/>
            <person name="Andreote F.D."/>
        </authorList>
    </citation>
    <scope>NUCLEOTIDE SEQUENCE [LARGE SCALE GENOMIC DNA]</scope>
    <source>
        <strain evidence="2 3">Hex-1 MGV</strain>
    </source>
</reference>
<dbReference type="PIRSF" id="PIRSF021308">
    <property type="entry name" value="UCP021308"/>
    <property type="match status" value="1"/>
</dbReference>
<name>A0A2S8G8L0_9BACT</name>
<organism evidence="2 3">
    <name type="scientific">Blastopirellula marina</name>
    <dbReference type="NCBI Taxonomy" id="124"/>
    <lineage>
        <taxon>Bacteria</taxon>
        <taxon>Pseudomonadati</taxon>
        <taxon>Planctomycetota</taxon>
        <taxon>Planctomycetia</taxon>
        <taxon>Pirellulales</taxon>
        <taxon>Pirellulaceae</taxon>
        <taxon>Blastopirellula</taxon>
    </lineage>
</organism>
<protein>
    <recommendedName>
        <fullName evidence="1">YdhG-like domain-containing protein</fullName>
    </recommendedName>
</protein>
<dbReference type="Pfam" id="PF13376">
    <property type="entry name" value="OmdA"/>
    <property type="match status" value="1"/>
</dbReference>
<dbReference type="InterPro" id="IPR042216">
    <property type="entry name" value="MitoNEET_CISD"/>
</dbReference>
<proteinExistence type="predicted"/>
<dbReference type="Gene3D" id="3.90.1150.200">
    <property type="match status" value="1"/>
</dbReference>
<comment type="caution">
    <text evidence="2">The sequence shown here is derived from an EMBL/GenBank/DDBJ whole genome shotgun (WGS) entry which is preliminary data.</text>
</comment>
<dbReference type="Pfam" id="PF08818">
    <property type="entry name" value="DUF1801"/>
    <property type="match status" value="1"/>
</dbReference>
<dbReference type="InterPro" id="IPR014922">
    <property type="entry name" value="YdhG-like"/>
</dbReference>
<feature type="domain" description="YdhG-like" evidence="1">
    <location>
        <begin position="18"/>
        <end position="115"/>
    </location>
</feature>
<dbReference type="EMBL" id="PUHY01000001">
    <property type="protein sequence ID" value="PQO40611.1"/>
    <property type="molecule type" value="Genomic_DNA"/>
</dbReference>
<dbReference type="RefSeq" id="WP_105327846.1">
    <property type="nucleotide sequence ID" value="NZ_PUHY01000001.1"/>
</dbReference>
<dbReference type="SUPFAM" id="SSF159888">
    <property type="entry name" value="YdhG-like"/>
    <property type="match status" value="1"/>
</dbReference>
<gene>
    <name evidence="2" type="ORF">C5Y83_01400</name>
</gene>
<dbReference type="Proteomes" id="UP000238322">
    <property type="component" value="Unassembled WGS sequence"/>
</dbReference>
<sequence length="215" mass="24044">MGDKNPKVDQYLSSVKNWRNELSLLREVVRDSELTEELKWGAPCYTYQTKNIAILGGFKEYFSIGFFKGALMKDPKGILLKQGANSRSARIIRFTSGDEIGENKTAIKAYIREAIEIEKSGLKVDLPEADILDGPEEFQAKLEEDAAFRTAFGSLTPGRQRGYLLHFAGAKQAKSRIARIEKCMPRIFAGKGLHDCTCGLSKKMPTCDGSHKQFK</sequence>
<accession>A0A2S8G8L0</accession>
<dbReference type="AlphaFoldDB" id="A0A2S8G8L0"/>
<evidence type="ECO:0000313" key="3">
    <source>
        <dbReference type="Proteomes" id="UP000238322"/>
    </source>
</evidence>
<dbReference type="OrthoDB" id="214150at2"/>